<name>A0A9W8JWG4_9AGAR</name>
<evidence type="ECO:0000313" key="3">
    <source>
        <dbReference type="Proteomes" id="UP001148786"/>
    </source>
</evidence>
<comment type="caution">
    <text evidence="2">The sequence shown here is derived from an EMBL/GenBank/DDBJ whole genome shotgun (WGS) entry which is preliminary data.</text>
</comment>
<dbReference type="AlphaFoldDB" id="A0A9W8JWG4"/>
<dbReference type="EMBL" id="JANKHO010001337">
    <property type="protein sequence ID" value="KAJ3502048.1"/>
    <property type="molecule type" value="Genomic_DNA"/>
</dbReference>
<evidence type="ECO:0000256" key="1">
    <source>
        <dbReference type="SAM" id="MobiDB-lite"/>
    </source>
</evidence>
<evidence type="ECO:0008006" key="4">
    <source>
        <dbReference type="Google" id="ProtNLM"/>
    </source>
</evidence>
<protein>
    <recommendedName>
        <fullName evidence="4">KOW domain-containing protein</fullName>
    </recommendedName>
</protein>
<gene>
    <name evidence="2" type="ORF">NLJ89_g9064</name>
</gene>
<sequence length="212" mass="23131">MSARFLYQTLPLSSRPASSGWDSGSSWSAPTPAAAATPGVHLGQTPAFSAPTPAAVSQTPDADLDTFPLEIQMKAGVDPNWLFDPVLANYLSRLKIIVKGTKTMQYLDGDYENRTGRILAAQENPAEFEQTARIRFDNGEERSFIARYIVPQTVSKIGEDVLIIGGTHRGRVLVVREQPEPDSRGDTPVVVGTKHEFSIENVPARWVVPLGE</sequence>
<dbReference type="Proteomes" id="UP001148786">
    <property type="component" value="Unassembled WGS sequence"/>
</dbReference>
<reference evidence="2" key="1">
    <citation type="submission" date="2022-07" db="EMBL/GenBank/DDBJ databases">
        <title>Genome Sequence of Agrocybe chaxingu.</title>
        <authorList>
            <person name="Buettner E."/>
        </authorList>
    </citation>
    <scope>NUCLEOTIDE SEQUENCE</scope>
    <source>
        <strain evidence="2">MP-N11</strain>
    </source>
</reference>
<accession>A0A9W8JWG4</accession>
<organism evidence="2 3">
    <name type="scientific">Agrocybe chaxingu</name>
    <dbReference type="NCBI Taxonomy" id="84603"/>
    <lineage>
        <taxon>Eukaryota</taxon>
        <taxon>Fungi</taxon>
        <taxon>Dikarya</taxon>
        <taxon>Basidiomycota</taxon>
        <taxon>Agaricomycotina</taxon>
        <taxon>Agaricomycetes</taxon>
        <taxon>Agaricomycetidae</taxon>
        <taxon>Agaricales</taxon>
        <taxon>Agaricineae</taxon>
        <taxon>Strophariaceae</taxon>
        <taxon>Agrocybe</taxon>
    </lineage>
</organism>
<proteinExistence type="predicted"/>
<evidence type="ECO:0000313" key="2">
    <source>
        <dbReference type="EMBL" id="KAJ3502048.1"/>
    </source>
</evidence>
<feature type="region of interest" description="Disordered" evidence="1">
    <location>
        <begin position="13"/>
        <end position="38"/>
    </location>
</feature>
<keyword evidence="3" id="KW-1185">Reference proteome</keyword>